<dbReference type="InterPro" id="IPR001763">
    <property type="entry name" value="Rhodanese-like_dom"/>
</dbReference>
<dbReference type="EMBL" id="CACVAZ010000120">
    <property type="protein sequence ID" value="CAA6819040.1"/>
    <property type="molecule type" value="Genomic_DNA"/>
</dbReference>
<protein>
    <submittedName>
        <fullName evidence="4">Sulfurtransferase</fullName>
    </submittedName>
</protein>
<evidence type="ECO:0000259" key="3">
    <source>
        <dbReference type="PROSITE" id="PS50206"/>
    </source>
</evidence>
<proteinExistence type="predicted"/>
<dbReference type="PANTHER" id="PTHR43855:SF1">
    <property type="entry name" value="THIOSULFATE SULFURTRANSFERASE"/>
    <property type="match status" value="1"/>
</dbReference>
<dbReference type="Pfam" id="PF00581">
    <property type="entry name" value="Rhodanese"/>
    <property type="match status" value="1"/>
</dbReference>
<organism evidence="4">
    <name type="scientific">uncultured Sulfurovum sp</name>
    <dbReference type="NCBI Taxonomy" id="269237"/>
    <lineage>
        <taxon>Bacteria</taxon>
        <taxon>Pseudomonadati</taxon>
        <taxon>Campylobacterota</taxon>
        <taxon>Epsilonproteobacteria</taxon>
        <taxon>Campylobacterales</taxon>
        <taxon>Sulfurovaceae</taxon>
        <taxon>Sulfurovum</taxon>
        <taxon>environmental samples</taxon>
    </lineage>
</organism>
<evidence type="ECO:0000256" key="1">
    <source>
        <dbReference type="ARBA" id="ARBA00022737"/>
    </source>
</evidence>
<evidence type="ECO:0000313" key="4">
    <source>
        <dbReference type="EMBL" id="CAA6819040.1"/>
    </source>
</evidence>
<dbReference type="InterPro" id="IPR036873">
    <property type="entry name" value="Rhodanese-like_dom_sf"/>
</dbReference>
<dbReference type="PROSITE" id="PS50206">
    <property type="entry name" value="RHODANESE_3"/>
    <property type="match status" value="2"/>
</dbReference>
<dbReference type="GO" id="GO:0016740">
    <property type="term" value="F:transferase activity"/>
    <property type="evidence" value="ECO:0007669"/>
    <property type="project" value="UniProtKB-KW"/>
</dbReference>
<keyword evidence="2" id="KW-0732">Signal</keyword>
<sequence length="331" mass="38239">MNKFIILLLLSLIVTSPQAHDRIFISPKIALKMIGKKETTFIHLNDSPLKIKKSKNVDIKTLKASDILGRTGCSPLYVCREKIEKYLSSLGIEPNQGLVIYDDSYGIDSATLYVVLESMGHKHMNILRGTLKDISELDPNWQKYNNYLNELKAKDLNKSFLKEEQEKKTELLQKVDILKPHVLLEKSNANSIEYMESNYTITKISTDYLLSREELKQSIKEVRSKESNITIIDACEMIDIVGATYASGRIAMKSLSWKELIDKNEKYLKSNKELEEVFDRLKLKKNEQHYVYCMSGAEKAFYMMMVLRELGYHNVKAFTGDWNRWVGDIDE</sequence>
<keyword evidence="4" id="KW-0808">Transferase</keyword>
<feature type="domain" description="Rhodanese" evidence="3">
    <location>
        <begin position="51"/>
        <end position="143"/>
    </location>
</feature>
<keyword evidence="1" id="KW-0677">Repeat</keyword>
<reference evidence="4" key="1">
    <citation type="submission" date="2020-01" db="EMBL/GenBank/DDBJ databases">
        <authorList>
            <person name="Meier V. D."/>
            <person name="Meier V D."/>
        </authorList>
    </citation>
    <scope>NUCLEOTIDE SEQUENCE</scope>
    <source>
        <strain evidence="4">HLG_WM_MAG_02</strain>
    </source>
</reference>
<feature type="chain" id="PRO_5028249716" evidence="2">
    <location>
        <begin position="20"/>
        <end position="331"/>
    </location>
</feature>
<feature type="domain" description="Rhodanese" evidence="3">
    <location>
        <begin position="255"/>
        <end position="331"/>
    </location>
</feature>
<accession>A0A6S6TQX6</accession>
<evidence type="ECO:0000256" key="2">
    <source>
        <dbReference type="SAM" id="SignalP"/>
    </source>
</evidence>
<dbReference type="InterPro" id="IPR051126">
    <property type="entry name" value="Thiosulfate_sulfurtransferase"/>
</dbReference>
<gene>
    <name evidence="4" type="ORF">HELGO_WM18703</name>
</gene>
<dbReference type="AlphaFoldDB" id="A0A6S6TQX6"/>
<dbReference type="PANTHER" id="PTHR43855">
    <property type="entry name" value="THIOSULFATE SULFURTRANSFERASE"/>
    <property type="match status" value="1"/>
</dbReference>
<name>A0A6S6TQX6_9BACT</name>
<dbReference type="Gene3D" id="3.40.250.10">
    <property type="entry name" value="Rhodanese-like domain"/>
    <property type="match status" value="2"/>
</dbReference>
<feature type="signal peptide" evidence="2">
    <location>
        <begin position="1"/>
        <end position="19"/>
    </location>
</feature>
<dbReference type="SUPFAM" id="SSF52821">
    <property type="entry name" value="Rhodanese/Cell cycle control phosphatase"/>
    <property type="match status" value="2"/>
</dbReference>